<feature type="domain" description="Acyl-CoA thioesterase-like C-terminal" evidence="3">
    <location>
        <begin position="197"/>
        <end position="312"/>
    </location>
</feature>
<dbReference type="Gene3D" id="2.40.160.210">
    <property type="entry name" value="Acyl-CoA thioesterase, double hotdog domain"/>
    <property type="match status" value="1"/>
</dbReference>
<gene>
    <name evidence="4" type="ORF">GCM10025862_29840</name>
</gene>
<feature type="domain" description="Acyl-CoA thioesterase-like N-terminal HotDog" evidence="2">
    <location>
        <begin position="82"/>
        <end position="163"/>
    </location>
</feature>
<reference evidence="5" key="1">
    <citation type="journal article" date="2019" name="Int. J. Syst. Evol. Microbiol.">
        <title>The Global Catalogue of Microorganisms (GCM) 10K type strain sequencing project: providing services to taxonomists for standard genome sequencing and annotation.</title>
        <authorList>
            <consortium name="The Broad Institute Genomics Platform"/>
            <consortium name="The Broad Institute Genome Sequencing Center for Infectious Disease"/>
            <person name="Wu L."/>
            <person name="Ma J."/>
        </authorList>
    </citation>
    <scope>NUCLEOTIDE SEQUENCE [LARGE SCALE GENOMIC DNA]</scope>
    <source>
        <strain evidence="5">NBRC 105830</strain>
    </source>
</reference>
<comment type="caution">
    <text evidence="4">The sequence shown here is derived from an EMBL/GenBank/DDBJ whole genome shotgun (WGS) entry which is preliminary data.</text>
</comment>
<dbReference type="Pfam" id="PF20789">
    <property type="entry name" value="4HBT_3C"/>
    <property type="match status" value="1"/>
</dbReference>
<dbReference type="EMBL" id="BSUJ01000001">
    <property type="protein sequence ID" value="GMA20963.1"/>
    <property type="molecule type" value="Genomic_DNA"/>
</dbReference>
<proteinExistence type="predicted"/>
<accession>A0ABQ6HTF1</accession>
<sequence>MRTACRFEGSGEAVPRPAGTVRPRRRPGRCATGAESGVAHYIWPMTEGRPTRPDPEQLDRGTPAYYRALGDGCYQPTIHTQGAWNDWEQHMAPVGGLLTHAIERHEPRPDMQVARLTFEILGLIPASEVCVHVRTLRPGRTIELVEATLLAGERALIRGTAWRLSVQDTAHVAGTFAEPMPRFEDEPELDPTELWPGGYIASLQMRGDRPEPGRGHAWLSTPYALVDGEDVGPLAALVGLVDTANGIATRESPREWMFPNVDLTIHLFRQPVGRRLGLDTTVSFGPQGLGLTSSTLHDEQGPFGAAEQILTVRPMP</sequence>
<protein>
    <submittedName>
        <fullName evidence="4">Thioesterase</fullName>
    </submittedName>
</protein>
<dbReference type="Pfam" id="PF13622">
    <property type="entry name" value="4HBT_3"/>
    <property type="match status" value="1"/>
</dbReference>
<evidence type="ECO:0000256" key="1">
    <source>
        <dbReference type="SAM" id="MobiDB-lite"/>
    </source>
</evidence>
<dbReference type="InterPro" id="IPR049450">
    <property type="entry name" value="ACOT8-like_C"/>
</dbReference>
<dbReference type="Proteomes" id="UP001157109">
    <property type="component" value="Unassembled WGS sequence"/>
</dbReference>
<keyword evidence="5" id="KW-1185">Reference proteome</keyword>
<name>A0ABQ6HTF1_9MICO</name>
<dbReference type="InterPro" id="IPR042171">
    <property type="entry name" value="Acyl-CoA_hotdog"/>
</dbReference>
<evidence type="ECO:0000313" key="5">
    <source>
        <dbReference type="Proteomes" id="UP001157109"/>
    </source>
</evidence>
<evidence type="ECO:0000313" key="4">
    <source>
        <dbReference type="EMBL" id="GMA20963.1"/>
    </source>
</evidence>
<organism evidence="4 5">
    <name type="scientific">Arsenicicoccus piscis</name>
    <dbReference type="NCBI Taxonomy" id="673954"/>
    <lineage>
        <taxon>Bacteria</taxon>
        <taxon>Bacillati</taxon>
        <taxon>Actinomycetota</taxon>
        <taxon>Actinomycetes</taxon>
        <taxon>Micrococcales</taxon>
        <taxon>Intrasporangiaceae</taxon>
        <taxon>Arsenicicoccus</taxon>
    </lineage>
</organism>
<evidence type="ECO:0000259" key="2">
    <source>
        <dbReference type="Pfam" id="PF13622"/>
    </source>
</evidence>
<dbReference type="InterPro" id="IPR049449">
    <property type="entry name" value="TesB_ACOT8-like_N"/>
</dbReference>
<evidence type="ECO:0000259" key="3">
    <source>
        <dbReference type="Pfam" id="PF20789"/>
    </source>
</evidence>
<feature type="region of interest" description="Disordered" evidence="1">
    <location>
        <begin position="1"/>
        <end position="31"/>
    </location>
</feature>